<evidence type="ECO:0000313" key="8">
    <source>
        <dbReference type="Proteomes" id="UP000091956"/>
    </source>
</evidence>
<feature type="compositionally biased region" description="Low complexity" evidence="5">
    <location>
        <begin position="35"/>
        <end position="44"/>
    </location>
</feature>
<dbReference type="Proteomes" id="UP000091956">
    <property type="component" value="Unassembled WGS sequence"/>
</dbReference>
<reference evidence="7 8" key="1">
    <citation type="submission" date="2016-03" db="EMBL/GenBank/DDBJ databases">
        <title>Comparative genomics of Pseudogymnoascus destructans, the fungus causing white-nose syndrome of bats.</title>
        <authorList>
            <person name="Palmer J.M."/>
            <person name="Drees K.P."/>
            <person name="Foster J.T."/>
            <person name="Lindner D.L."/>
        </authorList>
    </citation>
    <scope>NUCLEOTIDE SEQUENCE [LARGE SCALE GENOMIC DNA]</scope>
    <source>
        <strain evidence="7 8">UAMH 10579</strain>
    </source>
</reference>
<dbReference type="GO" id="GO:0016020">
    <property type="term" value="C:membrane"/>
    <property type="evidence" value="ECO:0007669"/>
    <property type="project" value="UniProtKB-SubCell"/>
</dbReference>
<dbReference type="InterPro" id="IPR029208">
    <property type="entry name" value="COX14"/>
</dbReference>
<dbReference type="AlphaFoldDB" id="A0A2P2SWJ8"/>
<feature type="compositionally biased region" description="Basic and acidic residues" evidence="5">
    <location>
        <begin position="231"/>
        <end position="241"/>
    </location>
</feature>
<evidence type="ECO:0000256" key="4">
    <source>
        <dbReference type="ARBA" id="ARBA00023136"/>
    </source>
</evidence>
<comment type="subcellular location">
    <subcellularLocation>
        <location evidence="1">Membrane</location>
        <topology evidence="1">Single-pass membrane protein</topology>
    </subcellularLocation>
</comment>
<accession>A0A2P2SWJ8</accession>
<evidence type="ECO:0000256" key="3">
    <source>
        <dbReference type="ARBA" id="ARBA00022989"/>
    </source>
</evidence>
<evidence type="ECO:0000256" key="5">
    <source>
        <dbReference type="SAM" id="MobiDB-lite"/>
    </source>
</evidence>
<dbReference type="STRING" id="342668.A0A2P2SWJ8"/>
<name>A0A2P2SWJ8_9PEZI</name>
<keyword evidence="2 6" id="KW-0812">Transmembrane</keyword>
<dbReference type="OrthoDB" id="4205486at2759"/>
<dbReference type="GeneID" id="28834070"/>
<protein>
    <submittedName>
        <fullName evidence="7">Uncharacterized protein</fullName>
    </submittedName>
</protein>
<evidence type="ECO:0000313" key="7">
    <source>
        <dbReference type="EMBL" id="OBU01227.1"/>
    </source>
</evidence>
<dbReference type="RefSeq" id="XP_018134959.1">
    <property type="nucleotide sequence ID" value="XM_018270212.2"/>
</dbReference>
<sequence length="269" mass="29370">MARSPSDATRFTSTTPHATKPFYPTSSNPGPSTLPPNEAAAAPAGETPQQKVRRLREAANRAREGRLTGFDKVVMRGRVWADRAHRVTTLGLIGITCIAGAVTVYALGDMMIYNRRRRREYFAEQKALTEAATQDAAVALRSGTATAEQLKLLEQQRGQAAVAAEMRQKAAEMREARANAPAAPLEKVEGKGIMASATGWLFKGLKTEDRPEVGYENLVDERGVKGGVTRAVEERRAEREANGGPLDRLGTEENEDEKKGGWTSFMTRK</sequence>
<proteinExistence type="predicted"/>
<feature type="region of interest" description="Disordered" evidence="5">
    <location>
        <begin position="230"/>
        <end position="269"/>
    </location>
</feature>
<gene>
    <name evidence="7" type="ORF">VE01_00684</name>
</gene>
<keyword evidence="3 6" id="KW-1133">Transmembrane helix</keyword>
<keyword evidence="4 6" id="KW-0472">Membrane</keyword>
<feature type="transmembrane region" description="Helical" evidence="6">
    <location>
        <begin position="87"/>
        <end position="108"/>
    </location>
</feature>
<organism evidence="7 8">
    <name type="scientific">Pseudogymnoascus verrucosus</name>
    <dbReference type="NCBI Taxonomy" id="342668"/>
    <lineage>
        <taxon>Eukaryota</taxon>
        <taxon>Fungi</taxon>
        <taxon>Dikarya</taxon>
        <taxon>Ascomycota</taxon>
        <taxon>Pezizomycotina</taxon>
        <taxon>Leotiomycetes</taxon>
        <taxon>Thelebolales</taxon>
        <taxon>Thelebolaceae</taxon>
        <taxon>Pseudogymnoascus</taxon>
    </lineage>
</organism>
<feature type="region of interest" description="Disordered" evidence="5">
    <location>
        <begin position="1"/>
        <end position="51"/>
    </location>
</feature>
<evidence type="ECO:0000256" key="2">
    <source>
        <dbReference type="ARBA" id="ARBA00022692"/>
    </source>
</evidence>
<feature type="compositionally biased region" description="Polar residues" evidence="5">
    <location>
        <begin position="1"/>
        <end position="17"/>
    </location>
</feature>
<evidence type="ECO:0000256" key="1">
    <source>
        <dbReference type="ARBA" id="ARBA00004167"/>
    </source>
</evidence>
<evidence type="ECO:0000256" key="6">
    <source>
        <dbReference type="SAM" id="Phobius"/>
    </source>
</evidence>
<reference evidence="8" key="2">
    <citation type="journal article" date="2018" name="Nat. Commun.">
        <title>Extreme sensitivity to ultraviolet light in the fungal pathogen causing white-nose syndrome of bats.</title>
        <authorList>
            <person name="Palmer J.M."/>
            <person name="Drees K.P."/>
            <person name="Foster J.T."/>
            <person name="Lindner D.L."/>
        </authorList>
    </citation>
    <scope>NUCLEOTIDE SEQUENCE [LARGE SCALE GENOMIC DNA]</scope>
    <source>
        <strain evidence="8">UAMH 10579</strain>
    </source>
</reference>
<dbReference type="EMBL" id="KV460207">
    <property type="protein sequence ID" value="OBU01227.1"/>
    <property type="molecule type" value="Genomic_DNA"/>
</dbReference>
<keyword evidence="8" id="KW-1185">Reference proteome</keyword>
<dbReference type="Pfam" id="PF14880">
    <property type="entry name" value="COX14"/>
    <property type="match status" value="1"/>
</dbReference>